<feature type="domain" description="DUF7593" evidence="5">
    <location>
        <begin position="642"/>
        <end position="755"/>
    </location>
</feature>
<dbReference type="OrthoDB" id="194358at2759"/>
<dbReference type="InParanoid" id="A0A1C7N5A8"/>
<dbReference type="SUPFAM" id="SSF48403">
    <property type="entry name" value="Ankyrin repeat"/>
    <property type="match status" value="2"/>
</dbReference>
<keyword evidence="2 3" id="KW-0040">ANK repeat</keyword>
<proteinExistence type="predicted"/>
<feature type="compositionally biased region" description="Basic and acidic residues" evidence="4">
    <location>
        <begin position="394"/>
        <end position="410"/>
    </location>
</feature>
<accession>A0A1C7N5A8</accession>
<feature type="region of interest" description="Disordered" evidence="4">
    <location>
        <begin position="330"/>
        <end position="413"/>
    </location>
</feature>
<feature type="compositionally biased region" description="Basic residues" evidence="4">
    <location>
        <begin position="381"/>
        <end position="393"/>
    </location>
</feature>
<evidence type="ECO:0000256" key="1">
    <source>
        <dbReference type="ARBA" id="ARBA00022737"/>
    </source>
</evidence>
<dbReference type="GO" id="GO:0004842">
    <property type="term" value="F:ubiquitin-protein transferase activity"/>
    <property type="evidence" value="ECO:0007669"/>
    <property type="project" value="TreeGrafter"/>
</dbReference>
<dbReference type="PRINTS" id="PR01415">
    <property type="entry name" value="ANKYRIN"/>
</dbReference>
<dbReference type="PROSITE" id="PS50088">
    <property type="entry name" value="ANK_REPEAT"/>
    <property type="match status" value="9"/>
</dbReference>
<evidence type="ECO:0000313" key="6">
    <source>
        <dbReference type="EMBL" id="OBZ84290.1"/>
    </source>
</evidence>
<dbReference type="SMART" id="SM00248">
    <property type="entry name" value="ANK"/>
    <property type="match status" value="10"/>
</dbReference>
<dbReference type="PROSITE" id="PS50297">
    <property type="entry name" value="ANK_REP_REGION"/>
    <property type="match status" value="9"/>
</dbReference>
<sequence>MTNDKTSHQRMNKPKGRSACQDPNKTDKAGRTKIFSYTSSGNLDKVKELVERGADVNHRDNAGWAPLHEAALKGQYEIARYLIQSGANANVRGFEDDTPLHDACSYGYPDCVQLLIDSGADVYALNADKKRPIDLCEDDDCIRIVKNRMKQVDDLAERDQQGRTALHRVCEKGTIEQIEQLLKSGLDSNATDIHSWTPLHIAAEHGRLEAIQALTQAGADINSTNDQGQTALHIACQQGHDAVASYLVDTGVDIHATDNDQQTAYQVAKSVTIRQIITARIDQERKLRATTEAIDEVTFVSNTKQKRKAEDNQLSREERKIQAIMRAFEKAEKKQQAAKTKKTNNDNLVHNKPVNNDKKRKQTRQESRECSVDSQSDQHSHIHHQPNHASKKSNHVDFSKLDPHKKDTSGRTHLHRWSIRGDVQAVKALLDIGANPCEKDNAGYTPLHEAALRGKTDVVRLLLENHADVNSKGADMDTPLHDATENGFPEVVQLLLEYGADVDVKNSKGHTPLDIAIQEENDEIEMLLRDHKNIKPKKRKLNLNHDKFQDYTQLSQTTSPTQPQSPTSPIGTFDVSAKAHARQLSGQHLPKKSLKPHLAKTEAVPPDGPHTPIPTPPPERWHKAIKKEEEDFHSKNEDLYPSLHCASRYLPLYTIQLVNDLNSHFFVVDLQISLLLGITTHQLMNQYPHLHRRQVLSKEKERLWSPLSSMICASHEYLKHDFDSMSAFRESEKQRFLESDIFFVRLDQIVSMIKDDYSHLSESLITINLDIGYTAEYSVPQKKRNMKLPPKFAMKMKKCGMLKFDQQQQNLM</sequence>
<feature type="repeat" description="ANK" evidence="3">
    <location>
        <begin position="62"/>
        <end position="94"/>
    </location>
</feature>
<dbReference type="PANTHER" id="PTHR24171:SF8">
    <property type="entry name" value="BRCA1-ASSOCIATED RING DOMAIN PROTEIN 1"/>
    <property type="match status" value="1"/>
</dbReference>
<dbReference type="STRING" id="101091.A0A1C7N5A8"/>
<feature type="compositionally biased region" description="Basic and acidic residues" evidence="4">
    <location>
        <begin position="363"/>
        <end position="380"/>
    </location>
</feature>
<feature type="repeat" description="ANK" evidence="3">
    <location>
        <begin position="161"/>
        <end position="193"/>
    </location>
</feature>
<comment type="caution">
    <text evidence="6">The sequence shown here is derived from an EMBL/GenBank/DDBJ whole genome shotgun (WGS) entry which is preliminary data.</text>
</comment>
<dbReference type="InterPro" id="IPR056015">
    <property type="entry name" value="DUF7593"/>
</dbReference>
<feature type="region of interest" description="Disordered" evidence="4">
    <location>
        <begin position="579"/>
        <end position="618"/>
    </location>
</feature>
<keyword evidence="7" id="KW-1185">Reference proteome</keyword>
<dbReference type="AlphaFoldDB" id="A0A1C7N5A8"/>
<evidence type="ECO:0000313" key="7">
    <source>
        <dbReference type="Proteomes" id="UP000093000"/>
    </source>
</evidence>
<dbReference type="GO" id="GO:0085020">
    <property type="term" value="P:protein K6-linked ubiquitination"/>
    <property type="evidence" value="ECO:0007669"/>
    <property type="project" value="TreeGrafter"/>
</dbReference>
<evidence type="ECO:0000259" key="5">
    <source>
        <dbReference type="Pfam" id="PF24513"/>
    </source>
</evidence>
<evidence type="ECO:0000256" key="4">
    <source>
        <dbReference type="SAM" id="MobiDB-lite"/>
    </source>
</evidence>
<feature type="region of interest" description="Disordered" evidence="4">
    <location>
        <begin position="1"/>
        <end position="31"/>
    </location>
</feature>
<dbReference type="EMBL" id="LUGH01000530">
    <property type="protein sequence ID" value="OBZ84290.1"/>
    <property type="molecule type" value="Genomic_DNA"/>
</dbReference>
<dbReference type="Proteomes" id="UP000093000">
    <property type="component" value="Unassembled WGS sequence"/>
</dbReference>
<feature type="repeat" description="ANK" evidence="3">
    <location>
        <begin position="442"/>
        <end position="474"/>
    </location>
</feature>
<dbReference type="InterPro" id="IPR036770">
    <property type="entry name" value="Ankyrin_rpt-contain_sf"/>
</dbReference>
<dbReference type="Gene3D" id="1.25.40.20">
    <property type="entry name" value="Ankyrin repeat-containing domain"/>
    <property type="match status" value="4"/>
</dbReference>
<dbReference type="Pfam" id="PF12796">
    <property type="entry name" value="Ank_2"/>
    <property type="match status" value="4"/>
</dbReference>
<organism evidence="6 7">
    <name type="scientific">Choanephora cucurbitarum</name>
    <dbReference type="NCBI Taxonomy" id="101091"/>
    <lineage>
        <taxon>Eukaryota</taxon>
        <taxon>Fungi</taxon>
        <taxon>Fungi incertae sedis</taxon>
        <taxon>Mucoromycota</taxon>
        <taxon>Mucoromycotina</taxon>
        <taxon>Mucoromycetes</taxon>
        <taxon>Mucorales</taxon>
        <taxon>Mucorineae</taxon>
        <taxon>Choanephoraceae</taxon>
        <taxon>Choanephoroideae</taxon>
        <taxon>Choanephora</taxon>
    </lineage>
</organism>
<keyword evidence="1" id="KW-0677">Repeat</keyword>
<feature type="repeat" description="ANK" evidence="3">
    <location>
        <begin position="227"/>
        <end position="259"/>
    </location>
</feature>
<feature type="repeat" description="ANK" evidence="3">
    <location>
        <begin position="409"/>
        <end position="441"/>
    </location>
</feature>
<name>A0A1C7N5A8_9FUNG</name>
<dbReference type="PANTHER" id="PTHR24171">
    <property type="entry name" value="ANKYRIN REPEAT DOMAIN-CONTAINING PROTEIN 39-RELATED"/>
    <property type="match status" value="1"/>
</dbReference>
<evidence type="ECO:0000256" key="3">
    <source>
        <dbReference type="PROSITE-ProRule" id="PRU00023"/>
    </source>
</evidence>
<feature type="repeat" description="ANK" evidence="3">
    <location>
        <begin position="29"/>
        <end position="61"/>
    </location>
</feature>
<feature type="compositionally biased region" description="Pro residues" evidence="4">
    <location>
        <begin position="606"/>
        <end position="618"/>
    </location>
</feature>
<gene>
    <name evidence="6" type="ORF">A0J61_07660</name>
</gene>
<evidence type="ECO:0000256" key="2">
    <source>
        <dbReference type="ARBA" id="ARBA00023043"/>
    </source>
</evidence>
<dbReference type="Pfam" id="PF00023">
    <property type="entry name" value="Ank"/>
    <property type="match status" value="1"/>
</dbReference>
<reference evidence="6 7" key="1">
    <citation type="submission" date="2016-03" db="EMBL/GenBank/DDBJ databases">
        <title>Choanephora cucurbitarum.</title>
        <authorList>
            <person name="Min B."/>
            <person name="Park H."/>
            <person name="Park J.-H."/>
            <person name="Shin H.-D."/>
            <person name="Choi I.-G."/>
        </authorList>
    </citation>
    <scope>NUCLEOTIDE SEQUENCE [LARGE SCALE GENOMIC DNA]</scope>
    <source>
        <strain evidence="6 7">KUS-F28377</strain>
    </source>
</reference>
<feature type="repeat" description="ANK" evidence="3">
    <location>
        <begin position="95"/>
        <end position="127"/>
    </location>
</feature>
<dbReference type="Pfam" id="PF24513">
    <property type="entry name" value="DUF7593"/>
    <property type="match status" value="1"/>
</dbReference>
<protein>
    <recommendedName>
        <fullName evidence="5">DUF7593 domain-containing protein</fullName>
    </recommendedName>
</protein>
<dbReference type="InterPro" id="IPR002110">
    <property type="entry name" value="Ankyrin_rpt"/>
</dbReference>
<feature type="compositionally biased region" description="Basic residues" evidence="4">
    <location>
        <begin position="589"/>
        <end position="598"/>
    </location>
</feature>
<feature type="repeat" description="ANK" evidence="3">
    <location>
        <begin position="194"/>
        <end position="226"/>
    </location>
</feature>
<feature type="repeat" description="ANK" evidence="3">
    <location>
        <begin position="475"/>
        <end position="507"/>
    </location>
</feature>